<dbReference type="GO" id="GO:0006260">
    <property type="term" value="P:DNA replication"/>
    <property type="evidence" value="ECO:0007669"/>
    <property type="project" value="TreeGrafter"/>
</dbReference>
<sequence>MKSLSDVIHANPAWERLMEKAKQSEEALYRHELISELLDKFPDEKFDISQLYEYRDTNISCKTCRGLESCSNFFPGHRMTVVEEKGFRPHLTYSPCDYQKSHAYQRKTKSLIKSQFVPEHILNSTFETMEKDAYRIEAIKAAITFCLNFERGETTRGLYLFGQFGVGKSAIAGAMTQELAKRGVDVLMVYVPDFLMEIKASIETGGMEQKLEALKTVSVLILDDMGAEAITAWTRDEVLGPILQSRMEKLPTIYTSNLTLSELTDHLANAKNERQPNYRNAARVMERIEPFVDFCEVKGRNRRRNQKQVSN</sequence>
<dbReference type="AlphaFoldDB" id="A0A0K9YLR8"/>
<protein>
    <submittedName>
        <fullName evidence="2">Primosomal protein DnaI</fullName>
    </submittedName>
</protein>
<reference evidence="3" key="2">
    <citation type="submission" date="2015-07" db="EMBL/GenBank/DDBJ databases">
        <title>MeaNS - Measles Nucleotide Surveillance Program.</title>
        <authorList>
            <person name="Tran T."/>
            <person name="Druce J."/>
        </authorList>
    </citation>
    <scope>NUCLEOTIDE SEQUENCE</scope>
    <source>
        <strain evidence="3">DSM 9887</strain>
    </source>
</reference>
<evidence type="ECO:0000259" key="1">
    <source>
        <dbReference type="Pfam" id="PF01695"/>
    </source>
</evidence>
<dbReference type="EMBL" id="BJON01000009">
    <property type="protein sequence ID" value="GED68995.1"/>
    <property type="molecule type" value="Genomic_DNA"/>
</dbReference>
<dbReference type="RefSeq" id="WP_049741709.1">
    <property type="nucleotide sequence ID" value="NZ_BJON01000009.1"/>
</dbReference>
<evidence type="ECO:0000313" key="4">
    <source>
        <dbReference type="Proteomes" id="UP000036834"/>
    </source>
</evidence>
<keyword evidence="5" id="KW-1185">Reference proteome</keyword>
<evidence type="ECO:0000313" key="2">
    <source>
        <dbReference type="EMBL" id="GED68995.1"/>
    </source>
</evidence>
<reference evidence="2 5" key="3">
    <citation type="submission" date="2019-06" db="EMBL/GenBank/DDBJ databases">
        <title>Whole genome shotgun sequence of Brevibacillus reuszeri NBRC 15719.</title>
        <authorList>
            <person name="Hosoyama A."/>
            <person name="Uohara A."/>
            <person name="Ohji S."/>
            <person name="Ichikawa N."/>
        </authorList>
    </citation>
    <scope>NUCLEOTIDE SEQUENCE [LARGE SCALE GENOMIC DNA]</scope>
    <source>
        <strain evidence="2 5">NBRC 15719</strain>
    </source>
</reference>
<dbReference type="SUPFAM" id="SSF52540">
    <property type="entry name" value="P-loop containing nucleoside triphosphate hydrolases"/>
    <property type="match status" value="1"/>
</dbReference>
<evidence type="ECO:0000313" key="5">
    <source>
        <dbReference type="Proteomes" id="UP000319578"/>
    </source>
</evidence>
<dbReference type="STRING" id="54915.ADS79_27910"/>
<dbReference type="OrthoDB" id="61127at2"/>
<name>A0A0K9YLR8_9BACL</name>
<dbReference type="Proteomes" id="UP000036834">
    <property type="component" value="Unassembled WGS sequence"/>
</dbReference>
<feature type="domain" description="IstB-like ATP-binding" evidence="1">
    <location>
        <begin position="153"/>
        <end position="270"/>
    </location>
</feature>
<dbReference type="Gene3D" id="3.40.50.300">
    <property type="entry name" value="P-loop containing nucleotide triphosphate hydrolases"/>
    <property type="match status" value="1"/>
</dbReference>
<dbReference type="Pfam" id="PF01695">
    <property type="entry name" value="IstB_IS21"/>
    <property type="match status" value="1"/>
</dbReference>
<dbReference type="PANTHER" id="PTHR30050">
    <property type="entry name" value="CHROMOSOMAL REPLICATION INITIATOR PROTEIN DNAA"/>
    <property type="match status" value="1"/>
</dbReference>
<dbReference type="InterPro" id="IPR027417">
    <property type="entry name" value="P-loop_NTPase"/>
</dbReference>
<gene>
    <name evidence="3" type="ORF">ADS79_27910</name>
    <name evidence="2" type="ORF">BRE01_26970</name>
</gene>
<organism evidence="3 4">
    <name type="scientific">Brevibacillus reuszeri</name>
    <dbReference type="NCBI Taxonomy" id="54915"/>
    <lineage>
        <taxon>Bacteria</taxon>
        <taxon>Bacillati</taxon>
        <taxon>Bacillota</taxon>
        <taxon>Bacilli</taxon>
        <taxon>Bacillales</taxon>
        <taxon>Paenibacillaceae</taxon>
        <taxon>Brevibacillus</taxon>
    </lineage>
</organism>
<comment type="caution">
    <text evidence="3">The sequence shown here is derived from an EMBL/GenBank/DDBJ whole genome shotgun (WGS) entry which is preliminary data.</text>
</comment>
<dbReference type="PATRIC" id="fig|54915.3.peg.4777"/>
<proteinExistence type="predicted"/>
<dbReference type="GO" id="GO:0005524">
    <property type="term" value="F:ATP binding"/>
    <property type="evidence" value="ECO:0007669"/>
    <property type="project" value="InterPro"/>
</dbReference>
<dbReference type="EMBL" id="LGIQ01000011">
    <property type="protein sequence ID" value="KNB69678.1"/>
    <property type="molecule type" value="Genomic_DNA"/>
</dbReference>
<evidence type="ECO:0000313" key="3">
    <source>
        <dbReference type="EMBL" id="KNB69678.1"/>
    </source>
</evidence>
<dbReference type="Proteomes" id="UP000319578">
    <property type="component" value="Unassembled WGS sequence"/>
</dbReference>
<dbReference type="CDD" id="cd00009">
    <property type="entry name" value="AAA"/>
    <property type="match status" value="1"/>
</dbReference>
<reference evidence="4" key="1">
    <citation type="submission" date="2015-07" db="EMBL/GenBank/DDBJ databases">
        <title>Genome sequencing project for genomic taxonomy and phylogenomics of Bacillus-like bacteria.</title>
        <authorList>
            <person name="Liu B."/>
            <person name="Wang J."/>
            <person name="Zhu Y."/>
            <person name="Liu G."/>
            <person name="Chen Q."/>
            <person name="Chen Z."/>
            <person name="Lan J."/>
            <person name="Che J."/>
            <person name="Ge C."/>
            <person name="Shi H."/>
            <person name="Pan Z."/>
            <person name="Liu X."/>
        </authorList>
    </citation>
    <scope>NUCLEOTIDE SEQUENCE [LARGE SCALE GENOMIC DNA]</scope>
    <source>
        <strain evidence="4">DSM 9887</strain>
    </source>
</reference>
<dbReference type="NCBIfam" id="NF006505">
    <property type="entry name" value="PRK08939.1"/>
    <property type="match status" value="1"/>
</dbReference>
<dbReference type="PANTHER" id="PTHR30050:SF8">
    <property type="entry name" value="PRIMOSOMAL PROTEIN DNAI"/>
    <property type="match status" value="1"/>
</dbReference>
<accession>A0A0K9YLR8</accession>
<dbReference type="InterPro" id="IPR002611">
    <property type="entry name" value="IstB_ATP-bd"/>
</dbReference>